<evidence type="ECO:0000313" key="2">
    <source>
        <dbReference type="Proteomes" id="UP001634393"/>
    </source>
</evidence>
<keyword evidence="2" id="KW-1185">Reference proteome</keyword>
<sequence>MSMCMAIASRDGIGSANKPSRCISAERAGLATIKELRSSSEFRCLLNSLGRLSSCRTKLSITLLRSKGVIPVFSNTVGNSIVTATLFSPYIVHQACTLPWTTTWEDGLQYNLSPANDISTEGLDGSGATTVRNHFAVVIAVLTGVADILDIPPPGVPLVRLEGERNRVTLVRLEGERKGDKGLVIVFVGDDTESIFLYRIRKINSHNKPTNLKVLKISEHLI</sequence>
<organism evidence="1 2">
    <name type="scientific">Penstemon smallii</name>
    <dbReference type="NCBI Taxonomy" id="265156"/>
    <lineage>
        <taxon>Eukaryota</taxon>
        <taxon>Viridiplantae</taxon>
        <taxon>Streptophyta</taxon>
        <taxon>Embryophyta</taxon>
        <taxon>Tracheophyta</taxon>
        <taxon>Spermatophyta</taxon>
        <taxon>Magnoliopsida</taxon>
        <taxon>eudicotyledons</taxon>
        <taxon>Gunneridae</taxon>
        <taxon>Pentapetalae</taxon>
        <taxon>asterids</taxon>
        <taxon>lamiids</taxon>
        <taxon>Lamiales</taxon>
        <taxon>Plantaginaceae</taxon>
        <taxon>Cheloneae</taxon>
        <taxon>Penstemon</taxon>
    </lineage>
</organism>
<protein>
    <submittedName>
        <fullName evidence="1">Uncharacterized protein</fullName>
    </submittedName>
</protein>
<gene>
    <name evidence="1" type="ORF">ACJIZ3_001915</name>
</gene>
<name>A0ABD3U624_9LAMI</name>
<dbReference type="EMBL" id="JBJXBP010000002">
    <property type="protein sequence ID" value="KAL3844512.1"/>
    <property type="molecule type" value="Genomic_DNA"/>
</dbReference>
<dbReference type="Proteomes" id="UP001634393">
    <property type="component" value="Unassembled WGS sequence"/>
</dbReference>
<accession>A0ABD3U624</accession>
<proteinExistence type="predicted"/>
<comment type="caution">
    <text evidence="1">The sequence shown here is derived from an EMBL/GenBank/DDBJ whole genome shotgun (WGS) entry which is preliminary data.</text>
</comment>
<dbReference type="AlphaFoldDB" id="A0ABD3U624"/>
<evidence type="ECO:0000313" key="1">
    <source>
        <dbReference type="EMBL" id="KAL3844512.1"/>
    </source>
</evidence>
<reference evidence="1 2" key="1">
    <citation type="submission" date="2024-12" db="EMBL/GenBank/DDBJ databases">
        <title>The unique morphological basis and parallel evolutionary history of personate flowers in Penstemon.</title>
        <authorList>
            <person name="Depatie T.H."/>
            <person name="Wessinger C.A."/>
        </authorList>
    </citation>
    <scope>NUCLEOTIDE SEQUENCE [LARGE SCALE GENOMIC DNA]</scope>
    <source>
        <strain evidence="1">WTNN_2</strain>
        <tissue evidence="1">Leaf</tissue>
    </source>
</reference>